<gene>
    <name evidence="2" type="ORF">DMP06_09745</name>
</gene>
<keyword evidence="3" id="KW-1185">Reference proteome</keyword>
<reference evidence="3" key="1">
    <citation type="submission" date="2018-05" db="EMBL/GenBank/DDBJ databases">
        <title>Genome Sequencing of selected type strains of the family Eggerthellaceae.</title>
        <authorList>
            <person name="Danylec N."/>
            <person name="Stoll D.A."/>
            <person name="Doetsch A."/>
            <person name="Huch M."/>
        </authorList>
    </citation>
    <scope>NUCLEOTIDE SEQUENCE [LARGE SCALE GENOMIC DNA]</scope>
    <source>
        <strain evidence="3">DSM 24851</strain>
    </source>
</reference>
<protein>
    <recommendedName>
        <fullName evidence="1">Transposase IS204/IS1001/IS1096/IS1165 DDE domain-containing protein</fullName>
    </recommendedName>
</protein>
<dbReference type="EMBL" id="QIBX01000020">
    <property type="protein sequence ID" value="RNL38065.1"/>
    <property type="molecule type" value="Genomic_DNA"/>
</dbReference>
<feature type="domain" description="Transposase IS204/IS1001/IS1096/IS1165 DDE" evidence="1">
    <location>
        <begin position="36"/>
        <end position="151"/>
    </location>
</feature>
<name>A0A3N0ATB7_9ACTN</name>
<dbReference type="RefSeq" id="WP_123209544.1">
    <property type="nucleotide sequence ID" value="NZ_JBHTHO010000041.1"/>
</dbReference>
<dbReference type="AlphaFoldDB" id="A0A3N0ATB7"/>
<dbReference type="InterPro" id="IPR047951">
    <property type="entry name" value="Transpos_ISL3"/>
</dbReference>
<sequence>MYLVAGFCPISNLSFIGRAEVYRLSLEPACPKKEYRSEGLTERQVLDLGRIAREDKRLYRACLLKERLRDVFKATGAAAAAELLDSWLRSASRSRAREIKELSKKARRHRDAIVRAVGLGLSNARAEAVSNKIKLTVRMGYGFRNVDNLIALVMLRCSNLPIELPGRL</sequence>
<dbReference type="Proteomes" id="UP000269591">
    <property type="component" value="Unassembled WGS sequence"/>
</dbReference>
<organism evidence="2 3">
    <name type="scientific">Slackia equolifaciens</name>
    <dbReference type="NCBI Taxonomy" id="498718"/>
    <lineage>
        <taxon>Bacteria</taxon>
        <taxon>Bacillati</taxon>
        <taxon>Actinomycetota</taxon>
        <taxon>Coriobacteriia</taxon>
        <taxon>Eggerthellales</taxon>
        <taxon>Eggerthellaceae</taxon>
        <taxon>Slackia</taxon>
    </lineage>
</organism>
<dbReference type="Pfam" id="PF01610">
    <property type="entry name" value="DDE_Tnp_ISL3"/>
    <property type="match status" value="1"/>
</dbReference>
<evidence type="ECO:0000313" key="2">
    <source>
        <dbReference type="EMBL" id="RNL38065.1"/>
    </source>
</evidence>
<evidence type="ECO:0000313" key="3">
    <source>
        <dbReference type="Proteomes" id="UP000269591"/>
    </source>
</evidence>
<accession>A0A3N0ATB7</accession>
<dbReference type="PANTHER" id="PTHR33498">
    <property type="entry name" value="TRANSPOSASE FOR INSERTION SEQUENCE ELEMENT IS1557"/>
    <property type="match status" value="1"/>
</dbReference>
<dbReference type="InterPro" id="IPR002560">
    <property type="entry name" value="Transposase_DDE"/>
</dbReference>
<comment type="caution">
    <text evidence="2">The sequence shown here is derived from an EMBL/GenBank/DDBJ whole genome shotgun (WGS) entry which is preliminary data.</text>
</comment>
<proteinExistence type="predicted"/>
<evidence type="ECO:0000259" key="1">
    <source>
        <dbReference type="Pfam" id="PF01610"/>
    </source>
</evidence>
<dbReference type="PANTHER" id="PTHR33498:SF1">
    <property type="entry name" value="TRANSPOSASE FOR INSERTION SEQUENCE ELEMENT IS1557"/>
    <property type="match status" value="1"/>
</dbReference>